<comment type="caution">
    <text evidence="1">The sequence shown here is derived from an EMBL/GenBank/DDBJ whole genome shotgun (WGS) entry which is preliminary data.</text>
</comment>
<name>A0A3A4ZIV3_UNCKA</name>
<dbReference type="AlphaFoldDB" id="A0A3A4ZIV3"/>
<organism evidence="1 2">
    <name type="scientific">candidate division WWE3 bacterium</name>
    <dbReference type="NCBI Taxonomy" id="2053526"/>
    <lineage>
        <taxon>Bacteria</taxon>
        <taxon>Katanobacteria</taxon>
    </lineage>
</organism>
<accession>A0A3A4ZIV3</accession>
<evidence type="ECO:0000313" key="1">
    <source>
        <dbReference type="EMBL" id="RJR26476.1"/>
    </source>
</evidence>
<evidence type="ECO:0000313" key="2">
    <source>
        <dbReference type="Proteomes" id="UP000265540"/>
    </source>
</evidence>
<proteinExistence type="predicted"/>
<reference evidence="1 2" key="1">
    <citation type="journal article" date="2017" name="ISME J.">
        <title>Energy and carbon metabolisms in a deep terrestrial subsurface fluid microbial community.</title>
        <authorList>
            <person name="Momper L."/>
            <person name="Jungbluth S.P."/>
            <person name="Lee M.D."/>
            <person name="Amend J.P."/>
        </authorList>
    </citation>
    <scope>NUCLEOTIDE SEQUENCE [LARGE SCALE GENOMIC DNA]</scope>
    <source>
        <strain evidence="1">SURF_46</strain>
    </source>
</reference>
<gene>
    <name evidence="1" type="ORF">C4561_04980</name>
</gene>
<protein>
    <submittedName>
        <fullName evidence="1">Uncharacterized protein</fullName>
    </submittedName>
</protein>
<sequence>MLNEVSQEQLTELVEQEKSKDEVAVEDFLTTVTSSSLYYKGMRDESLAIGDTTLENHLSEDQIKLLLSDKYLDVGVESEPLRVYNERKTTIPNVSIYLYPGKEHNLHLSNIGTSKDYKPSSSPFINGLINEYNLRRSSMEKRATFLAEKVEKFGNQWMSQMEKDPELYETVSNFDLPAIQAFYLSTLWNRTMASRTGEVTDSIIKEVTLEASQLYENEKVIHKGERSVGCEVEIPYTGHFNAKRVSPAKYVFFPEHLELLESLEIPIETDKQGEAAIPPSKSPLLQFKILEQLTQMGFTPKEAMLRYTMHVNVSLSETELKSLGFDAENSEENPRLENTLPVLGYAVGGRYSSEARLLQGAYAVPINIKGHNEESFRLEFRALEFNPGESEEDFVSKINSIKKTVNLFMEYYTSDRPESTRYGKFLTRLAQETIDLADVELPVIEAELSKNIESIIADENKREKLKNAFDELVSE</sequence>
<dbReference type="Proteomes" id="UP000265540">
    <property type="component" value="Unassembled WGS sequence"/>
</dbReference>
<dbReference type="EMBL" id="QZJF01000021">
    <property type="protein sequence ID" value="RJR26476.1"/>
    <property type="molecule type" value="Genomic_DNA"/>
</dbReference>